<dbReference type="RefSeq" id="WP_352557840.1">
    <property type="nucleotide sequence ID" value="NZ_JAMYQB010000008.1"/>
</dbReference>
<dbReference type="Proteomes" id="UP001433071">
    <property type="component" value="Unassembled WGS sequence"/>
</dbReference>
<dbReference type="Pfam" id="PF06114">
    <property type="entry name" value="Peptidase_M78"/>
    <property type="match status" value="1"/>
</dbReference>
<protein>
    <submittedName>
        <fullName evidence="2">ImmA/IrrE family metallo-endopeptidase</fullName>
    </submittedName>
</protein>
<evidence type="ECO:0000259" key="1">
    <source>
        <dbReference type="Pfam" id="PF06114"/>
    </source>
</evidence>
<organism evidence="2 3">
    <name type="scientific">Mesorhizobium caraganae</name>
    <dbReference type="NCBI Taxonomy" id="483206"/>
    <lineage>
        <taxon>Bacteria</taxon>
        <taxon>Pseudomonadati</taxon>
        <taxon>Pseudomonadota</taxon>
        <taxon>Alphaproteobacteria</taxon>
        <taxon>Hyphomicrobiales</taxon>
        <taxon>Phyllobacteriaceae</taxon>
        <taxon>Mesorhizobium</taxon>
    </lineage>
</organism>
<dbReference type="Gene3D" id="1.10.10.2910">
    <property type="match status" value="1"/>
</dbReference>
<keyword evidence="3" id="KW-1185">Reference proteome</keyword>
<sequence>MGTKLRRGFRAESEEYAEEYRDELGLERHAPLSPKVLCEHLSIPVHDLSTFPGVSPTEKAFFAGPGNSLFSATTIPLGTRRVILHNDYQHPNRQISNIMHEVAHIVLGHPPKPPLIGESCRNYDATAELEANQLGFTLLVPKVAALFAVEGFSSLAEAAAYYGVSVKLLTHRVQITDVRRWAINRARKRA</sequence>
<reference evidence="2 3" key="1">
    <citation type="journal article" date="2024" name="Proc. Natl. Acad. Sci. U.S.A.">
        <title>The evolutionary genomics of adaptation to stress in wild rhizobium bacteria.</title>
        <authorList>
            <person name="Kehlet-Delgado H."/>
            <person name="Montoya A.P."/>
            <person name="Jensen K.T."/>
            <person name="Wendlandt C.E."/>
            <person name="Dexheimer C."/>
            <person name="Roberts M."/>
            <person name="Torres Martinez L."/>
            <person name="Friesen M.L."/>
            <person name="Griffitts J.S."/>
            <person name="Porter S.S."/>
        </authorList>
    </citation>
    <scope>NUCLEOTIDE SEQUENCE [LARGE SCALE GENOMIC DNA]</scope>
    <source>
        <strain evidence="2 3">M0641</strain>
    </source>
</reference>
<feature type="domain" description="IrrE N-terminal-like" evidence="1">
    <location>
        <begin position="74"/>
        <end position="173"/>
    </location>
</feature>
<dbReference type="InterPro" id="IPR010359">
    <property type="entry name" value="IrrE_HExxH"/>
</dbReference>
<name>A0ABV1YYP1_9HYPH</name>
<evidence type="ECO:0000313" key="3">
    <source>
        <dbReference type="Proteomes" id="UP001433071"/>
    </source>
</evidence>
<evidence type="ECO:0000313" key="2">
    <source>
        <dbReference type="EMBL" id="MER9404842.1"/>
    </source>
</evidence>
<dbReference type="EMBL" id="JAMYQB010000008">
    <property type="protein sequence ID" value="MER9404842.1"/>
    <property type="molecule type" value="Genomic_DNA"/>
</dbReference>
<proteinExistence type="predicted"/>
<accession>A0ABV1YYP1</accession>
<gene>
    <name evidence="2" type="ORF">NKI36_12350</name>
</gene>
<comment type="caution">
    <text evidence="2">The sequence shown here is derived from an EMBL/GenBank/DDBJ whole genome shotgun (WGS) entry which is preliminary data.</text>
</comment>